<dbReference type="GO" id="GO:0042450">
    <property type="term" value="P:L-arginine biosynthetic process via ornithine"/>
    <property type="evidence" value="ECO:0007669"/>
    <property type="project" value="UniProtKB-UniRule"/>
</dbReference>
<sequence>MAASKLIGFSVCGKATKISPNSNPTDKKRAEVPDSIKNVDHIGDFTLDEAISKANTLIEAMGWIRQFRGKTTVIKLGGSILDDPQELMHILLDVIFMESVGMKPVLVHGGGKAINRELAESGIAPNFVRGRRVTDAATLAAVEKVLAGELNVSLTQEIERLGGRAMNLSFKTTNVLFGKKLVDQPDEDLGFVGEVTRVDRNVIEGLSYTDQVPVIPSMCEGDDGQHYNVNADTAAMAVAQALGADKLVFLSDVNGVRRDKDDPETIIHSLSSAEARELIQTGVINSGMIPKVEACLETLGRGVKKVHIIDGRLRHSLLLEIFTTKGVGTEIHP</sequence>
<evidence type="ECO:0000256" key="9">
    <source>
        <dbReference type="HAMAP-Rule" id="MF_00082"/>
    </source>
</evidence>
<feature type="site" description="Transition state stabilizer" evidence="9">
    <location>
        <position position="75"/>
    </location>
</feature>
<evidence type="ECO:0000256" key="8">
    <source>
        <dbReference type="ARBA" id="ARBA00048141"/>
    </source>
</evidence>
<feature type="domain" description="Aspartate/glutamate/uridylate kinase" evidence="10">
    <location>
        <begin position="70"/>
        <end position="310"/>
    </location>
</feature>
<dbReference type="PIRSF" id="PIRSF000728">
    <property type="entry name" value="NAGK"/>
    <property type="match status" value="1"/>
</dbReference>
<evidence type="ECO:0000259" key="10">
    <source>
        <dbReference type="Pfam" id="PF00696"/>
    </source>
</evidence>
<dbReference type="InterPro" id="IPR041727">
    <property type="entry name" value="NAGK-C"/>
</dbReference>
<dbReference type="InterPro" id="IPR001048">
    <property type="entry name" value="Asp/Glu/Uridylate_kinase"/>
</dbReference>
<dbReference type="InterPro" id="IPR004662">
    <property type="entry name" value="AcgluKinase_fam"/>
</dbReference>
<dbReference type="FunFam" id="3.40.1160.10:FF:000004">
    <property type="entry name" value="Acetylglutamate kinase"/>
    <property type="match status" value="1"/>
</dbReference>
<evidence type="ECO:0000256" key="7">
    <source>
        <dbReference type="ARBA" id="ARBA00022840"/>
    </source>
</evidence>
<comment type="catalytic activity">
    <reaction evidence="8 9">
        <text>N-acetyl-L-glutamate + ATP = N-acetyl-L-glutamyl 5-phosphate + ADP</text>
        <dbReference type="Rhea" id="RHEA:14629"/>
        <dbReference type="ChEBI" id="CHEBI:30616"/>
        <dbReference type="ChEBI" id="CHEBI:44337"/>
        <dbReference type="ChEBI" id="CHEBI:57936"/>
        <dbReference type="ChEBI" id="CHEBI:456216"/>
        <dbReference type="EC" id="2.7.2.8"/>
    </reaction>
</comment>
<dbReference type="NCBIfam" id="TIGR00761">
    <property type="entry name" value="argB"/>
    <property type="match status" value="1"/>
</dbReference>
<comment type="caution">
    <text evidence="11">The sequence shown here is derived from an EMBL/GenBank/DDBJ whole genome shotgun (WGS) entry which is preliminary data.</text>
</comment>
<keyword evidence="2 9" id="KW-0055">Arginine biosynthesis</keyword>
<comment type="subcellular location">
    <subcellularLocation>
        <location evidence="9">Cytoplasm</location>
    </subcellularLocation>
</comment>
<dbReference type="GO" id="GO:0003991">
    <property type="term" value="F:acetylglutamate kinase activity"/>
    <property type="evidence" value="ECO:0007669"/>
    <property type="project" value="UniProtKB-UniRule"/>
</dbReference>
<dbReference type="GO" id="GO:0005737">
    <property type="term" value="C:cytoplasm"/>
    <property type="evidence" value="ECO:0007669"/>
    <property type="project" value="UniProtKB-SubCell"/>
</dbReference>
<dbReference type="InterPro" id="IPR001057">
    <property type="entry name" value="Glu/AcGlu_kinase"/>
</dbReference>
<evidence type="ECO:0000313" key="11">
    <source>
        <dbReference type="EMBL" id="EMI17484.1"/>
    </source>
</evidence>
<feature type="binding site" evidence="9">
    <location>
        <position position="228"/>
    </location>
    <ligand>
        <name>substrate</name>
    </ligand>
</feature>
<comment type="pathway">
    <text evidence="1 9">Amino-acid biosynthesis; L-arginine biosynthesis; N(2)-acetyl-L-ornithine from L-glutamate: step 2/4.</text>
</comment>
<dbReference type="Gene3D" id="3.40.1160.10">
    <property type="entry name" value="Acetylglutamate kinase-like"/>
    <property type="match status" value="1"/>
</dbReference>
<dbReference type="InterPro" id="IPR037528">
    <property type="entry name" value="ArgB"/>
</dbReference>
<keyword evidence="6 9" id="KW-0418">Kinase</keyword>
<comment type="function">
    <text evidence="9">Catalyzes the ATP-dependent phosphorylation of N-acetyl-L-glutamate.</text>
</comment>
<keyword evidence="7 9" id="KW-0067">ATP-binding</keyword>
<feature type="binding site" evidence="9">
    <location>
        <begin position="110"/>
        <end position="111"/>
    </location>
    <ligand>
        <name>substrate</name>
    </ligand>
</feature>
<name>M5RU27_9BACT</name>
<keyword evidence="9" id="KW-0963">Cytoplasm</keyword>
<evidence type="ECO:0000256" key="5">
    <source>
        <dbReference type="ARBA" id="ARBA00022741"/>
    </source>
</evidence>
<keyword evidence="12" id="KW-1185">Reference proteome</keyword>
<keyword evidence="5 9" id="KW-0547">Nucleotide-binding</keyword>
<dbReference type="PRINTS" id="PR00474">
    <property type="entry name" value="GLU5KINASE"/>
</dbReference>
<dbReference type="PANTHER" id="PTHR23342">
    <property type="entry name" value="N-ACETYLGLUTAMATE SYNTHASE"/>
    <property type="match status" value="1"/>
</dbReference>
<dbReference type="PANTHER" id="PTHR23342:SF0">
    <property type="entry name" value="N-ACETYLGLUTAMATE SYNTHASE, MITOCHONDRIAL"/>
    <property type="match status" value="1"/>
</dbReference>
<dbReference type="EMBL" id="ANOG01000793">
    <property type="protein sequence ID" value="EMI17484.1"/>
    <property type="molecule type" value="Genomic_DNA"/>
</dbReference>
<evidence type="ECO:0000256" key="1">
    <source>
        <dbReference type="ARBA" id="ARBA00004828"/>
    </source>
</evidence>
<dbReference type="InterPro" id="IPR036393">
    <property type="entry name" value="AceGlu_kinase-like_sf"/>
</dbReference>
<dbReference type="UniPathway" id="UPA00068">
    <property type="reaction ID" value="UER00107"/>
</dbReference>
<dbReference type="HAMAP" id="MF_00082">
    <property type="entry name" value="ArgB"/>
    <property type="match status" value="1"/>
</dbReference>
<dbReference type="SUPFAM" id="SSF53633">
    <property type="entry name" value="Carbamate kinase-like"/>
    <property type="match status" value="1"/>
</dbReference>
<reference evidence="11 12" key="1">
    <citation type="journal article" date="2013" name="Mar. Genomics">
        <title>Expression of sulfatases in Rhodopirellula baltica and the diversity of sulfatases in the genus Rhodopirellula.</title>
        <authorList>
            <person name="Wegner C.E."/>
            <person name="Richter-Heitmann T."/>
            <person name="Klindworth A."/>
            <person name="Klockow C."/>
            <person name="Richter M."/>
            <person name="Achstetter T."/>
            <person name="Glockner F.O."/>
            <person name="Harder J."/>
        </authorList>
    </citation>
    <scope>NUCLEOTIDE SEQUENCE [LARGE SCALE GENOMIC DNA]</scope>
    <source>
        <strain evidence="11 12">SM1</strain>
    </source>
</reference>
<evidence type="ECO:0000256" key="2">
    <source>
        <dbReference type="ARBA" id="ARBA00022571"/>
    </source>
</evidence>
<dbReference type="PATRIC" id="fig|1265738.3.peg.5598"/>
<evidence type="ECO:0000313" key="12">
    <source>
        <dbReference type="Proteomes" id="UP000011991"/>
    </source>
</evidence>
<feature type="binding site" evidence="9">
    <location>
        <position position="132"/>
    </location>
    <ligand>
        <name>substrate</name>
    </ligand>
</feature>
<dbReference type="AlphaFoldDB" id="M5RU27"/>
<comment type="similarity">
    <text evidence="9">Belongs to the acetylglutamate kinase family. ArgB subfamily.</text>
</comment>
<keyword evidence="4 9" id="KW-0808">Transferase</keyword>
<dbReference type="GO" id="GO:0005524">
    <property type="term" value="F:ATP binding"/>
    <property type="evidence" value="ECO:0007669"/>
    <property type="project" value="UniProtKB-UniRule"/>
</dbReference>
<proteinExistence type="inferred from homology"/>
<organism evidence="11 12">
    <name type="scientific">Rhodopirellula maiorica SM1</name>
    <dbReference type="NCBI Taxonomy" id="1265738"/>
    <lineage>
        <taxon>Bacteria</taxon>
        <taxon>Pseudomonadati</taxon>
        <taxon>Planctomycetota</taxon>
        <taxon>Planctomycetia</taxon>
        <taxon>Pirellulales</taxon>
        <taxon>Pirellulaceae</taxon>
        <taxon>Novipirellula</taxon>
    </lineage>
</organism>
<dbReference type="CDD" id="cd04250">
    <property type="entry name" value="AAK_NAGK-C"/>
    <property type="match status" value="1"/>
</dbReference>
<feature type="site" description="Transition state stabilizer" evidence="9">
    <location>
        <position position="291"/>
    </location>
</feature>
<dbReference type="EC" id="2.7.2.8" evidence="9"/>
<evidence type="ECO:0000256" key="4">
    <source>
        <dbReference type="ARBA" id="ARBA00022679"/>
    </source>
</evidence>
<evidence type="ECO:0000256" key="3">
    <source>
        <dbReference type="ARBA" id="ARBA00022605"/>
    </source>
</evidence>
<gene>
    <name evidence="9" type="primary">argB</name>
    <name evidence="11" type="ORF">RMSM_05593</name>
</gene>
<keyword evidence="3 9" id="KW-0028">Amino-acid biosynthesis</keyword>
<accession>M5RU27</accession>
<dbReference type="Pfam" id="PF00696">
    <property type="entry name" value="AA_kinase"/>
    <property type="match status" value="1"/>
</dbReference>
<dbReference type="Proteomes" id="UP000011991">
    <property type="component" value="Unassembled WGS sequence"/>
</dbReference>
<evidence type="ECO:0000256" key="6">
    <source>
        <dbReference type="ARBA" id="ARBA00022777"/>
    </source>
</evidence>
<protein>
    <recommendedName>
        <fullName evidence="9">Acetylglutamate kinase</fullName>
        <ecNumber evidence="9">2.7.2.8</ecNumber>
    </recommendedName>
    <alternativeName>
        <fullName evidence="9">N-acetyl-L-glutamate 5-phosphotransferase</fullName>
    </alternativeName>
    <alternativeName>
        <fullName evidence="9">NAG kinase</fullName>
        <shortName evidence="9">NAGK</shortName>
    </alternativeName>
</protein>